<dbReference type="AlphaFoldDB" id="A0A928BTG7"/>
<dbReference type="Pfam" id="PF04138">
    <property type="entry name" value="GtrA_DPMS_TM"/>
    <property type="match status" value="1"/>
</dbReference>
<feature type="transmembrane region" description="Helical" evidence="6">
    <location>
        <begin position="101"/>
        <end position="122"/>
    </location>
</feature>
<feature type="domain" description="GtrA/DPMS transmembrane" evidence="7">
    <location>
        <begin position="13"/>
        <end position="121"/>
    </location>
</feature>
<feature type="transmembrane region" description="Helical" evidence="6">
    <location>
        <begin position="74"/>
        <end position="95"/>
    </location>
</feature>
<comment type="caution">
    <text evidence="8">The sequence shown here is derived from an EMBL/GenBank/DDBJ whole genome shotgun (WGS) entry which is preliminary data.</text>
</comment>
<dbReference type="EMBL" id="SUYD01000009">
    <property type="protein sequence ID" value="MBE6266393.1"/>
    <property type="molecule type" value="Genomic_DNA"/>
</dbReference>
<evidence type="ECO:0000256" key="6">
    <source>
        <dbReference type="SAM" id="Phobius"/>
    </source>
</evidence>
<dbReference type="GO" id="GO:0005886">
    <property type="term" value="C:plasma membrane"/>
    <property type="evidence" value="ECO:0007669"/>
    <property type="project" value="TreeGrafter"/>
</dbReference>
<evidence type="ECO:0000256" key="3">
    <source>
        <dbReference type="ARBA" id="ARBA00022692"/>
    </source>
</evidence>
<evidence type="ECO:0000256" key="1">
    <source>
        <dbReference type="ARBA" id="ARBA00004141"/>
    </source>
</evidence>
<evidence type="ECO:0000256" key="5">
    <source>
        <dbReference type="ARBA" id="ARBA00023136"/>
    </source>
</evidence>
<keyword evidence="4 6" id="KW-1133">Transmembrane helix</keyword>
<keyword evidence="3 6" id="KW-0812">Transmembrane</keyword>
<evidence type="ECO:0000259" key="7">
    <source>
        <dbReference type="Pfam" id="PF04138"/>
    </source>
</evidence>
<evidence type="ECO:0000256" key="2">
    <source>
        <dbReference type="ARBA" id="ARBA00009399"/>
    </source>
</evidence>
<name>A0A928BTG7_XYLRU</name>
<dbReference type="Proteomes" id="UP000763088">
    <property type="component" value="Unassembled WGS sequence"/>
</dbReference>
<dbReference type="InterPro" id="IPR051401">
    <property type="entry name" value="GtrA_CellWall_Glycosyl"/>
</dbReference>
<keyword evidence="5 6" id="KW-0472">Membrane</keyword>
<comment type="similarity">
    <text evidence="2">Belongs to the GtrA family.</text>
</comment>
<proteinExistence type="inferred from homology"/>
<reference evidence="8" key="1">
    <citation type="submission" date="2019-04" db="EMBL/GenBank/DDBJ databases">
        <title>Evolution of Biomass-Degrading Anaerobic Consortia Revealed by Metagenomics.</title>
        <authorList>
            <person name="Peng X."/>
        </authorList>
    </citation>
    <scope>NUCLEOTIDE SEQUENCE</scope>
    <source>
        <strain evidence="8">SIG141</strain>
    </source>
</reference>
<dbReference type="InterPro" id="IPR007267">
    <property type="entry name" value="GtrA_DPMS_TM"/>
</dbReference>
<dbReference type="PANTHER" id="PTHR38459">
    <property type="entry name" value="PROPHAGE BACTOPRENOL-LINKED GLUCOSE TRANSLOCASE HOMOLOG"/>
    <property type="match status" value="1"/>
</dbReference>
<evidence type="ECO:0000313" key="8">
    <source>
        <dbReference type="EMBL" id="MBE6266393.1"/>
    </source>
</evidence>
<comment type="subcellular location">
    <subcellularLocation>
        <location evidence="1">Membrane</location>
        <topology evidence="1">Multi-pass membrane protein</topology>
    </subcellularLocation>
</comment>
<dbReference type="PANTHER" id="PTHR38459:SF1">
    <property type="entry name" value="PROPHAGE BACTOPRENOL-LINKED GLUCOSE TRANSLOCASE HOMOLOG"/>
    <property type="match status" value="1"/>
</dbReference>
<gene>
    <name evidence="8" type="ORF">E7102_07990</name>
</gene>
<feature type="transmembrane region" description="Helical" evidence="6">
    <location>
        <begin position="12"/>
        <end position="32"/>
    </location>
</feature>
<evidence type="ECO:0000256" key="4">
    <source>
        <dbReference type="ARBA" id="ARBA00022989"/>
    </source>
</evidence>
<organism evidence="8 9">
    <name type="scientific">Xylanibacter ruminicola</name>
    <name type="common">Prevotella ruminicola</name>
    <dbReference type="NCBI Taxonomy" id="839"/>
    <lineage>
        <taxon>Bacteria</taxon>
        <taxon>Pseudomonadati</taxon>
        <taxon>Bacteroidota</taxon>
        <taxon>Bacteroidia</taxon>
        <taxon>Bacteroidales</taxon>
        <taxon>Prevotellaceae</taxon>
        <taxon>Xylanibacter</taxon>
    </lineage>
</organism>
<evidence type="ECO:0000313" key="9">
    <source>
        <dbReference type="Proteomes" id="UP000763088"/>
    </source>
</evidence>
<feature type="transmembrane region" description="Helical" evidence="6">
    <location>
        <begin position="44"/>
        <end position="62"/>
    </location>
</feature>
<protein>
    <submittedName>
        <fullName evidence="8">GtrA family protein</fullName>
    </submittedName>
</protein>
<accession>A0A928BTG7</accession>
<sequence>MQQKRETLGQIMRFGVVGAVSTAIHLSIYWLLQHFINVNIAYSAGYFLSFLANYYLSARFTFHERTSARNGAGFAGAHIFNYFLQIGLFNFFLWIGLHRLLAPFAVLMIAVPTNFVIVRFVFKHFSKKS</sequence>
<dbReference type="GO" id="GO:0000271">
    <property type="term" value="P:polysaccharide biosynthetic process"/>
    <property type="evidence" value="ECO:0007669"/>
    <property type="project" value="InterPro"/>
</dbReference>